<organism evidence="6 7">
    <name type="scientific">Polynucleobacter asymbioticus</name>
    <dbReference type="NCBI Taxonomy" id="576611"/>
    <lineage>
        <taxon>Bacteria</taxon>
        <taxon>Pseudomonadati</taxon>
        <taxon>Pseudomonadota</taxon>
        <taxon>Betaproteobacteria</taxon>
        <taxon>Burkholderiales</taxon>
        <taxon>Burkholderiaceae</taxon>
        <taxon>Polynucleobacter</taxon>
    </lineage>
</organism>
<dbReference type="Pfam" id="PF01464">
    <property type="entry name" value="SLT"/>
    <property type="match status" value="1"/>
</dbReference>
<dbReference type="EMBL" id="CP015017">
    <property type="protein sequence ID" value="APC02240.1"/>
    <property type="molecule type" value="Genomic_DNA"/>
</dbReference>
<reference evidence="6" key="1">
    <citation type="journal article" date="2017" name="Appl. Environ. Microbiol.">
        <title>Microdiversification of a pelagic Polynucleobacter species is mainly driven by acquisition of genomic islands from a partially interspecific gene pool.</title>
        <authorList>
            <person name="Hoetzinger M."/>
            <person name="Hahn M.W."/>
            <person name="Jezberova J."/>
            <person name="Schmidt J."/>
            <person name="Koll U."/>
        </authorList>
    </citation>
    <scope>NUCLEOTIDE SEQUENCE</scope>
    <source>
        <strain evidence="6">MWH-RechtKol4</strain>
    </source>
</reference>
<dbReference type="Proteomes" id="UP000182060">
    <property type="component" value="Chromosome"/>
</dbReference>
<name>A0AAC9IUH0_9BURK</name>
<feature type="domain" description="Solute-binding protein family 3/N-terminal" evidence="4">
    <location>
        <begin position="56"/>
        <end position="238"/>
    </location>
</feature>
<comment type="similarity">
    <text evidence="2">Belongs to the transglycosylase Slt family.</text>
</comment>
<dbReference type="InterPro" id="IPR001638">
    <property type="entry name" value="Solute-binding_3/MltF_N"/>
</dbReference>
<dbReference type="Pfam" id="PF00497">
    <property type="entry name" value="SBP_bac_3"/>
    <property type="match status" value="1"/>
</dbReference>
<dbReference type="SUPFAM" id="SSF53955">
    <property type="entry name" value="Lysozyme-like"/>
    <property type="match status" value="1"/>
</dbReference>
<evidence type="ECO:0000256" key="1">
    <source>
        <dbReference type="ARBA" id="ARBA00004339"/>
    </source>
</evidence>
<dbReference type="InterPro" id="IPR008258">
    <property type="entry name" value="Transglycosylase_SLT_dom_1"/>
</dbReference>
<dbReference type="AlphaFoldDB" id="A0AAC9IUH0"/>
<dbReference type="InterPro" id="IPR023346">
    <property type="entry name" value="Lysozyme-like_dom_sf"/>
</dbReference>
<evidence type="ECO:0000256" key="2">
    <source>
        <dbReference type="ARBA" id="ARBA00007734"/>
    </source>
</evidence>
<sequence length="443" mass="49961">MTGDFGGRMLEVRAIRVAVPYSKTFFYNDAGNEIGLLPIVLQDLSIWLNTQYPSSAKRIPFEVVAYPMKPTQLVPSVIEGRADIAMGGLQTNSEVPGSIDFVEPMRFPAKEVLVTGPSSPEISDILQLSGQTLYIRPQLRNHDGIIKLNETLRTNKKSPVKIVALPENLDDEGALEMVNAGLIPNTVTYDWMVSMWSKALPKIKPHPNIIINDDVRMGWAIRKDNPELKQVLQKFIDFEMKHSRALFGEWESYANHVSKLTDSRDLISQKRYQESIRYFQTYGAQYNFDPLMLAAMGYQESRLNQSARNPSGAIGVMQLLPSTGKLMNVGDITFLESNIHAGSKYLDYLMAQGSLGQDLSPENRDLFAFASYNAGPHNIAKARQLAIEKGLNPNIWLDNVEIAVAQLVGIQTTDYVRNIYRYYIAYRLAKNLELQEKQSDQYK</sequence>
<keyword evidence="3" id="KW-0472">Membrane</keyword>
<protein>
    <recommendedName>
        <fullName evidence="8">Lytic transglycosylase F</fullName>
    </recommendedName>
</protein>
<evidence type="ECO:0000313" key="6">
    <source>
        <dbReference type="EMBL" id="APC02240.1"/>
    </source>
</evidence>
<evidence type="ECO:0000256" key="3">
    <source>
        <dbReference type="ARBA" id="ARBA00023237"/>
    </source>
</evidence>
<dbReference type="PANTHER" id="PTHR37423">
    <property type="entry name" value="SOLUBLE LYTIC MUREIN TRANSGLYCOSYLASE-RELATED"/>
    <property type="match status" value="1"/>
</dbReference>
<evidence type="ECO:0000259" key="4">
    <source>
        <dbReference type="Pfam" id="PF00497"/>
    </source>
</evidence>
<dbReference type="Gene3D" id="3.40.190.10">
    <property type="entry name" value="Periplasmic binding protein-like II"/>
    <property type="match status" value="2"/>
</dbReference>
<dbReference type="CDD" id="cd13403">
    <property type="entry name" value="MLTF-like"/>
    <property type="match status" value="1"/>
</dbReference>
<feature type="domain" description="Transglycosylase SLT" evidence="5">
    <location>
        <begin position="278"/>
        <end position="386"/>
    </location>
</feature>
<accession>A0AAC9IUH0</accession>
<proteinExistence type="inferred from homology"/>
<gene>
    <name evidence="6" type="ORF">AOC25_11765</name>
</gene>
<evidence type="ECO:0000259" key="5">
    <source>
        <dbReference type="Pfam" id="PF01464"/>
    </source>
</evidence>
<dbReference type="Gene3D" id="1.10.530.10">
    <property type="match status" value="1"/>
</dbReference>
<evidence type="ECO:0000313" key="7">
    <source>
        <dbReference type="Proteomes" id="UP000182060"/>
    </source>
</evidence>
<dbReference type="SUPFAM" id="SSF53850">
    <property type="entry name" value="Periplasmic binding protein-like II"/>
    <property type="match status" value="1"/>
</dbReference>
<evidence type="ECO:0008006" key="8">
    <source>
        <dbReference type="Google" id="ProtNLM"/>
    </source>
</evidence>
<keyword evidence="3" id="KW-0998">Cell outer membrane</keyword>
<dbReference type="PANTHER" id="PTHR37423:SF2">
    <property type="entry name" value="MEMBRANE-BOUND LYTIC MUREIN TRANSGLYCOSYLASE C"/>
    <property type="match status" value="1"/>
</dbReference>
<comment type="subcellular location">
    <subcellularLocation>
        <location evidence="1">Cell outer membrane</location>
        <topology evidence="1">Peripheral membrane protein</topology>
    </subcellularLocation>
</comment>
<dbReference type="GO" id="GO:0009279">
    <property type="term" value="C:cell outer membrane"/>
    <property type="evidence" value="ECO:0007669"/>
    <property type="project" value="UniProtKB-SubCell"/>
</dbReference>